<name>A0AAE0ACP8_9ROSI</name>
<proteinExistence type="predicted"/>
<reference evidence="1" key="1">
    <citation type="journal article" date="2023" name="Plant J.">
        <title>Genome sequences and population genomics provide insights into the demographic history, inbreeding, and mutation load of two 'living fossil' tree species of Dipteronia.</title>
        <authorList>
            <person name="Feng Y."/>
            <person name="Comes H.P."/>
            <person name="Chen J."/>
            <person name="Zhu S."/>
            <person name="Lu R."/>
            <person name="Zhang X."/>
            <person name="Li P."/>
            <person name="Qiu J."/>
            <person name="Olsen K.M."/>
            <person name="Qiu Y."/>
        </authorList>
    </citation>
    <scope>NUCLEOTIDE SEQUENCE</scope>
    <source>
        <strain evidence="1">NBL</strain>
    </source>
</reference>
<keyword evidence="2" id="KW-1185">Reference proteome</keyword>
<gene>
    <name evidence="1" type="ORF">Dsin_015578</name>
</gene>
<dbReference type="AlphaFoldDB" id="A0AAE0ACP8"/>
<dbReference type="Proteomes" id="UP001281410">
    <property type="component" value="Unassembled WGS sequence"/>
</dbReference>
<dbReference type="EMBL" id="JANJYJ010000005">
    <property type="protein sequence ID" value="KAK3210872.1"/>
    <property type="molecule type" value="Genomic_DNA"/>
</dbReference>
<protein>
    <submittedName>
        <fullName evidence="1">Uncharacterized protein</fullName>
    </submittedName>
</protein>
<comment type="caution">
    <text evidence="1">The sequence shown here is derived from an EMBL/GenBank/DDBJ whole genome shotgun (WGS) entry which is preliminary data.</text>
</comment>
<sequence length="89" mass="9776">ESSSSKATFSLNPTSQDCMVIALSAQPGKINIKTCYVGDKSWKIFEFRGEEYEENCISDVAYVAIVCFNYDGGSGGLIHRKRNGLIGMK</sequence>
<evidence type="ECO:0000313" key="2">
    <source>
        <dbReference type="Proteomes" id="UP001281410"/>
    </source>
</evidence>
<accession>A0AAE0ACP8</accession>
<organism evidence="1 2">
    <name type="scientific">Dipteronia sinensis</name>
    <dbReference type="NCBI Taxonomy" id="43782"/>
    <lineage>
        <taxon>Eukaryota</taxon>
        <taxon>Viridiplantae</taxon>
        <taxon>Streptophyta</taxon>
        <taxon>Embryophyta</taxon>
        <taxon>Tracheophyta</taxon>
        <taxon>Spermatophyta</taxon>
        <taxon>Magnoliopsida</taxon>
        <taxon>eudicotyledons</taxon>
        <taxon>Gunneridae</taxon>
        <taxon>Pentapetalae</taxon>
        <taxon>rosids</taxon>
        <taxon>malvids</taxon>
        <taxon>Sapindales</taxon>
        <taxon>Sapindaceae</taxon>
        <taxon>Hippocastanoideae</taxon>
        <taxon>Acereae</taxon>
        <taxon>Dipteronia</taxon>
    </lineage>
</organism>
<feature type="non-terminal residue" evidence="1">
    <location>
        <position position="89"/>
    </location>
</feature>
<evidence type="ECO:0000313" key="1">
    <source>
        <dbReference type="EMBL" id="KAK3210872.1"/>
    </source>
</evidence>